<proteinExistence type="predicted"/>
<dbReference type="InterPro" id="IPR009061">
    <property type="entry name" value="DNA-bd_dom_put_sf"/>
</dbReference>
<protein>
    <submittedName>
        <fullName evidence="3">DNA-binding transcriptional regulator, MerR family</fullName>
    </submittedName>
</protein>
<dbReference type="GO" id="GO:0003677">
    <property type="term" value="F:DNA binding"/>
    <property type="evidence" value="ECO:0007669"/>
    <property type="project" value="UniProtKB-KW"/>
</dbReference>
<reference evidence="3 4" key="1">
    <citation type="submission" date="2016-11" db="EMBL/GenBank/DDBJ databases">
        <authorList>
            <person name="Jaros S."/>
            <person name="Januszkiewicz K."/>
            <person name="Wedrychowicz H."/>
        </authorList>
    </citation>
    <scope>NUCLEOTIDE SEQUENCE [LARGE SCALE GENOMIC DNA]</scope>
    <source>
        <strain evidence="3 4">DSM 45627</strain>
    </source>
</reference>
<dbReference type="CDD" id="cd00592">
    <property type="entry name" value="HTH_MerR-like"/>
    <property type="match status" value="1"/>
</dbReference>
<evidence type="ECO:0000313" key="4">
    <source>
        <dbReference type="Proteomes" id="UP000186132"/>
    </source>
</evidence>
<dbReference type="SMART" id="SM00422">
    <property type="entry name" value="HTH_MERR"/>
    <property type="match status" value="1"/>
</dbReference>
<evidence type="ECO:0000259" key="2">
    <source>
        <dbReference type="PROSITE" id="PS50937"/>
    </source>
</evidence>
<dbReference type="PANTHER" id="PTHR30204:SF89">
    <property type="entry name" value="HTH MERR-TYPE DOMAIN-CONTAINING PROTEIN"/>
    <property type="match status" value="1"/>
</dbReference>
<dbReference type="RefSeq" id="WP_200800187.1">
    <property type="nucleotide sequence ID" value="NZ_FQVU01000003.1"/>
</dbReference>
<accession>A0A1M5MR61</accession>
<keyword evidence="1 3" id="KW-0238">DNA-binding</keyword>
<dbReference type="PANTHER" id="PTHR30204">
    <property type="entry name" value="REDOX-CYCLING DRUG-SENSING TRANSCRIPTIONAL ACTIVATOR SOXR"/>
    <property type="match status" value="1"/>
</dbReference>
<dbReference type="PROSITE" id="PS50937">
    <property type="entry name" value="HTH_MERR_2"/>
    <property type="match status" value="1"/>
</dbReference>
<dbReference type="InterPro" id="IPR000551">
    <property type="entry name" value="MerR-type_HTH_dom"/>
</dbReference>
<dbReference type="Gene3D" id="1.10.1660.10">
    <property type="match status" value="1"/>
</dbReference>
<evidence type="ECO:0000313" key="3">
    <source>
        <dbReference type="EMBL" id="SHG79910.1"/>
    </source>
</evidence>
<gene>
    <name evidence="3" type="ORF">SAMN05443575_2806</name>
</gene>
<dbReference type="STRING" id="1206085.SAMN05443575_2806"/>
<dbReference type="SUPFAM" id="SSF46955">
    <property type="entry name" value="Putative DNA-binding domain"/>
    <property type="match status" value="1"/>
</dbReference>
<sequence>MTSLSAAAGGTSPNQSATLTIGDVLASLKVDFPDLTISKIRFLESEGLVQPQRTPSGYRKFAAGDVARLRYVLSQQRDHYLPLRVIKEQLDAIDRGLVPPGTSTDSPRPAHVALATIADNAPTADHFRAAPAAIRMSREELLNAAGLRSEQLRELEQFGLIKSQPGGHYDDDALAVAKIVADLAHFGLEGRHLRAFRTAAEREVGLFAQVVGPTGRQRGGEAKARAEETVRELAALSVRLHAALVQIGLREVTGGS</sequence>
<feature type="domain" description="HTH merR-type" evidence="2">
    <location>
        <begin position="40"/>
        <end position="92"/>
    </location>
</feature>
<name>A0A1M5MR61_9ACTN</name>
<evidence type="ECO:0000256" key="1">
    <source>
        <dbReference type="ARBA" id="ARBA00023125"/>
    </source>
</evidence>
<dbReference type="EMBL" id="FQVU01000003">
    <property type="protein sequence ID" value="SHG79910.1"/>
    <property type="molecule type" value="Genomic_DNA"/>
</dbReference>
<dbReference type="Proteomes" id="UP000186132">
    <property type="component" value="Unassembled WGS sequence"/>
</dbReference>
<dbReference type="InterPro" id="IPR047057">
    <property type="entry name" value="MerR_fam"/>
</dbReference>
<dbReference type="AlphaFoldDB" id="A0A1M5MR61"/>
<keyword evidence="4" id="KW-1185">Reference proteome</keyword>
<dbReference type="Pfam" id="PF00376">
    <property type="entry name" value="MerR"/>
    <property type="match status" value="1"/>
</dbReference>
<dbReference type="GO" id="GO:0003700">
    <property type="term" value="F:DNA-binding transcription factor activity"/>
    <property type="evidence" value="ECO:0007669"/>
    <property type="project" value="InterPro"/>
</dbReference>
<organism evidence="3 4">
    <name type="scientific">Jatrophihabitans endophyticus</name>
    <dbReference type="NCBI Taxonomy" id="1206085"/>
    <lineage>
        <taxon>Bacteria</taxon>
        <taxon>Bacillati</taxon>
        <taxon>Actinomycetota</taxon>
        <taxon>Actinomycetes</taxon>
        <taxon>Jatrophihabitantales</taxon>
        <taxon>Jatrophihabitantaceae</taxon>
        <taxon>Jatrophihabitans</taxon>
    </lineage>
</organism>